<dbReference type="Gene3D" id="3.40.50.10350">
    <property type="entry name" value="Glycerate kinase, domain 1"/>
    <property type="match status" value="1"/>
</dbReference>
<keyword evidence="3 4" id="KW-0418">Kinase</keyword>
<dbReference type="AlphaFoldDB" id="A0A1I5GW05"/>
<dbReference type="InterPro" id="IPR018193">
    <property type="entry name" value="Glyc_kinase_flavodox-like_fold"/>
</dbReference>
<evidence type="ECO:0000256" key="1">
    <source>
        <dbReference type="ARBA" id="ARBA00006284"/>
    </source>
</evidence>
<evidence type="ECO:0000256" key="2">
    <source>
        <dbReference type="ARBA" id="ARBA00022679"/>
    </source>
</evidence>
<dbReference type="InterPro" id="IPR004381">
    <property type="entry name" value="Glycerate_kinase"/>
</dbReference>
<accession>A0A1I5GW05</accession>
<protein>
    <submittedName>
        <fullName evidence="5">Glycerate kinase</fullName>
    </submittedName>
</protein>
<dbReference type="NCBIfam" id="TIGR00045">
    <property type="entry name" value="glycerate kinase"/>
    <property type="match status" value="1"/>
</dbReference>
<dbReference type="Pfam" id="PF02595">
    <property type="entry name" value="Gly_kinase"/>
    <property type="match status" value="1"/>
</dbReference>
<dbReference type="RefSeq" id="WP_091653934.1">
    <property type="nucleotide sequence ID" value="NZ_FOVW01000006.1"/>
</dbReference>
<keyword evidence="6" id="KW-1185">Reference proteome</keyword>
<reference evidence="6" key="1">
    <citation type="submission" date="2016-10" db="EMBL/GenBank/DDBJ databases">
        <authorList>
            <person name="Varghese N."/>
            <person name="Submissions S."/>
        </authorList>
    </citation>
    <scope>NUCLEOTIDE SEQUENCE [LARGE SCALE GENOMIC DNA]</scope>
    <source>
        <strain evidence="6">DSM 15282</strain>
    </source>
</reference>
<dbReference type="PIRSF" id="PIRSF006078">
    <property type="entry name" value="GlxK"/>
    <property type="match status" value="1"/>
</dbReference>
<comment type="similarity">
    <text evidence="1 4">Belongs to the glycerate kinase type-1 family.</text>
</comment>
<dbReference type="GO" id="GO:0031388">
    <property type="term" value="P:organic acid phosphorylation"/>
    <property type="evidence" value="ECO:0007669"/>
    <property type="project" value="UniProtKB-UniRule"/>
</dbReference>
<evidence type="ECO:0000256" key="4">
    <source>
        <dbReference type="PIRNR" id="PIRNR006078"/>
    </source>
</evidence>
<dbReference type="Proteomes" id="UP000199564">
    <property type="component" value="Unassembled WGS sequence"/>
</dbReference>
<dbReference type="Gene3D" id="3.90.1510.10">
    <property type="entry name" value="Glycerate kinase, domain 2"/>
    <property type="match status" value="1"/>
</dbReference>
<organism evidence="5 6">
    <name type="scientific">Algoriphagus ornithinivorans</name>
    <dbReference type="NCBI Taxonomy" id="226506"/>
    <lineage>
        <taxon>Bacteria</taxon>
        <taxon>Pseudomonadati</taxon>
        <taxon>Bacteroidota</taxon>
        <taxon>Cytophagia</taxon>
        <taxon>Cytophagales</taxon>
        <taxon>Cyclobacteriaceae</taxon>
        <taxon>Algoriphagus</taxon>
    </lineage>
</organism>
<sequence length="366" mass="39396">MKVLIAPNAFKGTLSAEEAGAIIASFCIDKYAGVRTQVVPIADGGDGTCNLLSKFLNLEQVNAWTLDPIGRPTKGFFGLDKASKKAYLDVSTASGIALIGDSQKNPWIASTHGTGLLINKAVGMGAREIILGLGGSATVDLGLGILQALEFVFLDQNGREILPFTDRVQQAISHVQSPVPLPNIRFTCLCDVRNQFFGNHGAIPVFGPQKGLKSKELSAFETSSEKNIALLFKKAKKNFVDKSGFGAAGGIALGLSAFFNTDIEFGSPYFFERIGLEDLIKESDWVITGEGKYDAQSEEGKACFELLKLCRKQGKKSVLISSGEEGKKAGFDQFVKLEDLNFSSQSLKKDAEKALLKSLTLQLDLQ</sequence>
<dbReference type="InterPro" id="IPR036129">
    <property type="entry name" value="Glycerate_kinase_sf"/>
</dbReference>
<keyword evidence="2 4" id="KW-0808">Transferase</keyword>
<evidence type="ECO:0000313" key="6">
    <source>
        <dbReference type="Proteomes" id="UP000199564"/>
    </source>
</evidence>
<gene>
    <name evidence="5" type="ORF">SAMN04488519_106103</name>
</gene>
<dbReference type="InterPro" id="IPR018197">
    <property type="entry name" value="Glycerate_kinase_RE-like"/>
</dbReference>
<dbReference type="PANTHER" id="PTHR21599:SF0">
    <property type="entry name" value="GLYCERATE KINASE"/>
    <property type="match status" value="1"/>
</dbReference>
<dbReference type="SUPFAM" id="SSF110738">
    <property type="entry name" value="Glycerate kinase I"/>
    <property type="match status" value="1"/>
</dbReference>
<dbReference type="STRING" id="226506.SAMN04488519_106103"/>
<evidence type="ECO:0000256" key="3">
    <source>
        <dbReference type="ARBA" id="ARBA00022777"/>
    </source>
</evidence>
<evidence type="ECO:0000313" key="5">
    <source>
        <dbReference type="EMBL" id="SFO40175.1"/>
    </source>
</evidence>
<name>A0A1I5GW05_9BACT</name>
<dbReference type="PANTHER" id="PTHR21599">
    <property type="entry name" value="GLYCERATE KINASE"/>
    <property type="match status" value="1"/>
</dbReference>
<proteinExistence type="inferred from homology"/>
<dbReference type="GO" id="GO:0008887">
    <property type="term" value="F:glycerate kinase activity"/>
    <property type="evidence" value="ECO:0007669"/>
    <property type="project" value="UniProtKB-UniRule"/>
</dbReference>
<dbReference type="EMBL" id="FOVW01000006">
    <property type="protein sequence ID" value="SFO40175.1"/>
    <property type="molecule type" value="Genomic_DNA"/>
</dbReference>